<accession>A0A919GA56</accession>
<evidence type="ECO:0000256" key="1">
    <source>
        <dbReference type="SAM" id="MobiDB-lite"/>
    </source>
</evidence>
<reference evidence="2" key="2">
    <citation type="submission" date="2020-09" db="EMBL/GenBank/DDBJ databases">
        <authorList>
            <person name="Sun Q."/>
            <person name="Ohkuma M."/>
        </authorList>
    </citation>
    <scope>NUCLEOTIDE SEQUENCE</scope>
    <source>
        <strain evidence="2">JCM 4646</strain>
    </source>
</reference>
<feature type="region of interest" description="Disordered" evidence="1">
    <location>
        <begin position="1"/>
        <end position="44"/>
    </location>
</feature>
<sequence>MRNPRRRTNPRDSPRRTGKAARPATGSLLRTVARPSRHDRATGPCLSSLEQELGSSTFHPDGDRLYVNGLSADDRSAHGKIQHRVRADAGCDGCTWQDLRTGCYGTTSIGDDGNEIRRS</sequence>
<name>A0A919GA56_9ACTN</name>
<comment type="caution">
    <text evidence="2">The sequence shown here is derived from an EMBL/GenBank/DDBJ whole genome shotgun (WGS) entry which is preliminary data.</text>
</comment>
<reference evidence="2" key="1">
    <citation type="journal article" date="2014" name="Int. J. Syst. Evol. Microbiol.">
        <title>Complete genome sequence of Corynebacterium casei LMG S-19264T (=DSM 44701T), isolated from a smear-ripened cheese.</title>
        <authorList>
            <consortium name="US DOE Joint Genome Institute (JGI-PGF)"/>
            <person name="Walter F."/>
            <person name="Albersmeier A."/>
            <person name="Kalinowski J."/>
            <person name="Ruckert C."/>
        </authorList>
    </citation>
    <scope>NUCLEOTIDE SEQUENCE</scope>
    <source>
        <strain evidence="2">JCM 4646</strain>
    </source>
</reference>
<organism evidence="2 3">
    <name type="scientific">Kitasatospora indigofera</name>
    <dbReference type="NCBI Taxonomy" id="67307"/>
    <lineage>
        <taxon>Bacteria</taxon>
        <taxon>Bacillati</taxon>
        <taxon>Actinomycetota</taxon>
        <taxon>Actinomycetes</taxon>
        <taxon>Kitasatosporales</taxon>
        <taxon>Streptomycetaceae</taxon>
        <taxon>Kitasatospora</taxon>
    </lineage>
</organism>
<dbReference type="Proteomes" id="UP000617734">
    <property type="component" value="Unassembled WGS sequence"/>
</dbReference>
<dbReference type="RefSeq" id="WP_190214287.1">
    <property type="nucleotide sequence ID" value="NZ_BNBO01000050.1"/>
</dbReference>
<dbReference type="GeneID" id="95356575"/>
<evidence type="ECO:0000313" key="3">
    <source>
        <dbReference type="Proteomes" id="UP000617734"/>
    </source>
</evidence>
<proteinExistence type="predicted"/>
<keyword evidence="3" id="KW-1185">Reference proteome</keyword>
<gene>
    <name evidence="2" type="ORF">GCM10018781_62700</name>
</gene>
<dbReference type="EMBL" id="BNBO01000050">
    <property type="protein sequence ID" value="GHH81022.1"/>
    <property type="molecule type" value="Genomic_DNA"/>
</dbReference>
<protein>
    <submittedName>
        <fullName evidence="2">Uncharacterized protein</fullName>
    </submittedName>
</protein>
<evidence type="ECO:0000313" key="2">
    <source>
        <dbReference type="EMBL" id="GHH81022.1"/>
    </source>
</evidence>
<dbReference type="AlphaFoldDB" id="A0A919GA56"/>